<keyword evidence="10" id="KW-0805">Transcription regulation</keyword>
<dbReference type="SUPFAM" id="SSF57903">
    <property type="entry name" value="FYVE/PHD zinc finger"/>
    <property type="match status" value="1"/>
</dbReference>
<dbReference type="InterPro" id="IPR023696">
    <property type="entry name" value="Ureohydrolase_dom_sf"/>
</dbReference>
<dbReference type="EMBL" id="KI913124">
    <property type="protein sequence ID" value="ETV81221.1"/>
    <property type="molecule type" value="Genomic_DNA"/>
</dbReference>
<feature type="region of interest" description="Disordered" evidence="15">
    <location>
        <begin position="538"/>
        <end position="573"/>
    </location>
</feature>
<dbReference type="PANTHER" id="PTHR10625">
    <property type="entry name" value="HISTONE DEACETYLASE HDAC1-RELATED"/>
    <property type="match status" value="1"/>
</dbReference>
<dbReference type="OrthoDB" id="424012at2759"/>
<protein>
    <recommendedName>
        <fullName evidence="3">histone deacetylase</fullName>
        <ecNumber evidence="3">3.5.1.98</ecNumber>
    </recommendedName>
</protein>
<dbReference type="SUPFAM" id="SSF54171">
    <property type="entry name" value="DNA-binding domain"/>
    <property type="match status" value="1"/>
</dbReference>
<dbReference type="PROSITE" id="PS01359">
    <property type="entry name" value="ZF_PHD_1"/>
    <property type="match status" value="1"/>
</dbReference>
<organism evidence="18">
    <name type="scientific">Aphanomyces astaci</name>
    <name type="common">Crayfish plague agent</name>
    <dbReference type="NCBI Taxonomy" id="112090"/>
    <lineage>
        <taxon>Eukaryota</taxon>
        <taxon>Sar</taxon>
        <taxon>Stramenopiles</taxon>
        <taxon>Oomycota</taxon>
        <taxon>Saprolegniomycetes</taxon>
        <taxon>Saprolegniales</taxon>
        <taxon>Verrucalvaceae</taxon>
        <taxon>Aphanomyces</taxon>
    </lineage>
</organism>
<keyword evidence="5" id="KW-0479">Metal-binding</keyword>
<feature type="region of interest" description="Disordered" evidence="15">
    <location>
        <begin position="199"/>
        <end position="231"/>
    </location>
</feature>
<evidence type="ECO:0000256" key="11">
    <source>
        <dbReference type="ARBA" id="ARBA00023125"/>
    </source>
</evidence>
<evidence type="ECO:0000259" key="16">
    <source>
        <dbReference type="PROSITE" id="PS50016"/>
    </source>
</evidence>
<dbReference type="PROSITE" id="PS51032">
    <property type="entry name" value="AP2_ERF"/>
    <property type="match status" value="1"/>
</dbReference>
<keyword evidence="13" id="KW-0539">Nucleus</keyword>
<dbReference type="GO" id="GO:0008270">
    <property type="term" value="F:zinc ion binding"/>
    <property type="evidence" value="ECO:0007669"/>
    <property type="project" value="UniProtKB-KW"/>
</dbReference>
<dbReference type="InterPro" id="IPR011011">
    <property type="entry name" value="Znf_FYVE_PHD"/>
</dbReference>
<evidence type="ECO:0000313" key="18">
    <source>
        <dbReference type="EMBL" id="ETV81221.1"/>
    </source>
</evidence>
<dbReference type="GeneID" id="20807794"/>
<evidence type="ECO:0000256" key="8">
    <source>
        <dbReference type="ARBA" id="ARBA00022833"/>
    </source>
</evidence>
<dbReference type="GO" id="GO:0003677">
    <property type="term" value="F:DNA binding"/>
    <property type="evidence" value="ECO:0007669"/>
    <property type="project" value="UniProtKB-KW"/>
</dbReference>
<dbReference type="CDD" id="cd15519">
    <property type="entry name" value="PHD1_Lid2p_like"/>
    <property type="match status" value="1"/>
</dbReference>
<feature type="compositionally biased region" description="Basic and acidic residues" evidence="15">
    <location>
        <begin position="221"/>
        <end position="231"/>
    </location>
</feature>
<feature type="domain" description="PHD-type" evidence="16">
    <location>
        <begin position="22"/>
        <end position="74"/>
    </location>
</feature>
<dbReference type="Gene3D" id="2.30.30.1150">
    <property type="match status" value="1"/>
</dbReference>
<proteinExistence type="inferred from homology"/>
<evidence type="ECO:0000256" key="4">
    <source>
        <dbReference type="ARBA" id="ARBA00022491"/>
    </source>
</evidence>
<keyword evidence="8" id="KW-0862">Zinc</keyword>
<keyword evidence="7" id="KW-0378">Hydrolase</keyword>
<dbReference type="EC" id="3.5.1.98" evidence="3"/>
<dbReference type="Gene3D" id="3.30.730.10">
    <property type="entry name" value="AP2/ERF domain"/>
    <property type="match status" value="1"/>
</dbReference>
<dbReference type="InterPro" id="IPR000286">
    <property type="entry name" value="HDACs"/>
</dbReference>
<dbReference type="Gene3D" id="3.40.800.20">
    <property type="entry name" value="Histone deacetylase domain"/>
    <property type="match status" value="1"/>
</dbReference>
<dbReference type="PROSITE" id="PS50016">
    <property type="entry name" value="ZF_PHD_2"/>
    <property type="match status" value="1"/>
</dbReference>
<dbReference type="InterPro" id="IPR019786">
    <property type="entry name" value="Zinc_finger_PHD-type_CS"/>
</dbReference>
<sequence>MADSSAKPPVKVEAAPTVKQSGSGCAACGLDNNADSILLCDGNECNAEYHTYCLVPPLTEVPDGDFFCPSCSGNGTTYAIRAATNDDENDNVVLESTSSLGVFRRWYVKNKNKVFYKPFVAQVESNSGRPIQLGLYRTEELAAEAYDCSILKSHGATDLAQLQLNYPGKIDKYKDIILAAYIAPPSDSDNDDAATRSRLTRLRKPARHNSFDKPPKRHRSLKSDDGGDDSAKKARKAAVDYAALNVGDIPTKYIGVNVHSNFSVAQLKILDKVNFIGRFDTPKEAALAYDREAVRHFCRGTPLNFPERRDEWTQTHASHTLNKVLVVPENRYNKNVDKLTAWMRLVGQTVKLIEASRRVHWPSLDMDAIERGPVINEEFTTRDRDLRNSCLAVFACVDSIIQESKFYQEKSPNGMFLNPPPAGCFLELAAARAYIAYCEAINDFSKCDVDNVGTLAASLATVLSARDEYLKAKAGEDSMLQELDDFMATAIKTFEPSKARPEDVTYFPNCKYIKRTVDVEHAPPLVKSEKGDVVADSTLAAKDDEPPPVDGSDIIAEDTSSSTHAADKPNGKTNHATAAAASLTHDECCLAVELADGSYELYPLLTLERVVTDDGHTPLRWTSDQVAAHEVTEMDALTFGVDISPTSAADIVPYLCVTFVHEMTLRARGRDQVDVKAKKADKLAALQAKVSVFMDNFPKTKAAYDVDTTANKLVLANAKRDIELLETVDLVAVPATTAGLSTCMLHLNTYLDTLNARREQFAAEFKYYTAALLQVIASDGVLASLQASYMAFFTRELHALWKEKCASLEILYLLLRSMAKAAAEDPDADGMQAPIRQAIAAWEAFTWPDLTRTTPFLTKTETSPLATVKPEPTIAVDELKGVIETTLSHRVIGASAKAATSKPTKPLTMVVYHPVCIHHETPPEHPESPERLKRAIAVLKPLTLKYPHALSVVALSGTASELAPPETTLLLVHSPHYLDQLKDRSTKVTRGALVFETDPGDDNDGVEAAAPDTIRPFAAIGGAFKVAASIKKDSAMDTYVSAASWDVARIAAGTVCLAVDKVLAGEFANAVCLVRPPGHHVGRNGRTPTAPSSGFCLLNNVVIGALHARMHPSVTRVAVLDWDIHHGNGTEELLRGDPRSFFASIHLYHNDFFPGTGPTASDANIVNVGLQNAGLGSGSEAFRHALTTAVFPAMEAFQPDIIFISAGFDGHKDDILGGCAAVSNRAVPAGYVEADYAWATKEVLKIAERHCQGRVVSVLEGGYDVRDETNSLAKSIESHIDAIVEGVLESAAAKAPTTTADQQVKTEVKVEPKVEGRLAQLLSQNLNDASVVIVDQAMA</sequence>
<dbReference type="InterPro" id="IPR023801">
    <property type="entry name" value="His_deacetylse_dom"/>
</dbReference>
<dbReference type="VEuPathDB" id="FungiDB:H257_05798"/>
<keyword evidence="12" id="KW-0804">Transcription</keyword>
<dbReference type="SMART" id="SM00249">
    <property type="entry name" value="PHD"/>
    <property type="match status" value="1"/>
</dbReference>
<evidence type="ECO:0000256" key="2">
    <source>
        <dbReference type="ARBA" id="ARBA00007738"/>
    </source>
</evidence>
<dbReference type="InterPro" id="IPR001965">
    <property type="entry name" value="Znf_PHD"/>
</dbReference>
<dbReference type="GO" id="GO:0003700">
    <property type="term" value="F:DNA-binding transcription factor activity"/>
    <property type="evidence" value="ECO:0007669"/>
    <property type="project" value="InterPro"/>
</dbReference>
<evidence type="ECO:0000256" key="3">
    <source>
        <dbReference type="ARBA" id="ARBA00012111"/>
    </source>
</evidence>
<dbReference type="InterPro" id="IPR001471">
    <property type="entry name" value="AP2/ERF_dom"/>
</dbReference>
<evidence type="ECO:0000256" key="5">
    <source>
        <dbReference type="ARBA" id="ARBA00022723"/>
    </source>
</evidence>
<evidence type="ECO:0000259" key="17">
    <source>
        <dbReference type="PROSITE" id="PS51032"/>
    </source>
</evidence>
<dbReference type="InterPro" id="IPR036955">
    <property type="entry name" value="AP2/ERF_dom_sf"/>
</dbReference>
<feature type="domain" description="AP2/ERF" evidence="17">
    <location>
        <begin position="98"/>
        <end position="167"/>
    </location>
</feature>
<evidence type="ECO:0000256" key="7">
    <source>
        <dbReference type="ARBA" id="ARBA00022801"/>
    </source>
</evidence>
<comment type="similarity">
    <text evidence="2">Belongs to the histone deacetylase family. HD type 2 subfamily.</text>
</comment>
<evidence type="ECO:0000256" key="1">
    <source>
        <dbReference type="ARBA" id="ARBA00004123"/>
    </source>
</evidence>
<keyword evidence="4" id="KW-0678">Repressor</keyword>
<dbReference type="PRINTS" id="PR01270">
    <property type="entry name" value="HDASUPER"/>
</dbReference>
<keyword evidence="6 14" id="KW-0863">Zinc-finger</keyword>
<dbReference type="SUPFAM" id="SSF52768">
    <property type="entry name" value="Arginase/deacetylase"/>
    <property type="match status" value="1"/>
</dbReference>
<dbReference type="Pfam" id="PF00628">
    <property type="entry name" value="PHD"/>
    <property type="match status" value="1"/>
</dbReference>
<evidence type="ECO:0000256" key="15">
    <source>
        <dbReference type="SAM" id="MobiDB-lite"/>
    </source>
</evidence>
<name>W4GPF7_APHAT</name>
<dbReference type="Pfam" id="PF00850">
    <property type="entry name" value="Hist_deacetyl"/>
    <property type="match status" value="1"/>
</dbReference>
<dbReference type="InterPro" id="IPR016177">
    <property type="entry name" value="DNA-bd_dom_sf"/>
</dbReference>
<evidence type="ECO:0000256" key="12">
    <source>
        <dbReference type="ARBA" id="ARBA00023163"/>
    </source>
</evidence>
<dbReference type="GO" id="GO:0040029">
    <property type="term" value="P:epigenetic regulation of gene expression"/>
    <property type="evidence" value="ECO:0007669"/>
    <property type="project" value="TreeGrafter"/>
</dbReference>
<comment type="subcellular location">
    <subcellularLocation>
        <location evidence="1">Nucleus</location>
    </subcellularLocation>
</comment>
<evidence type="ECO:0000256" key="10">
    <source>
        <dbReference type="ARBA" id="ARBA00023015"/>
    </source>
</evidence>
<dbReference type="InterPro" id="IPR037138">
    <property type="entry name" value="His_deacetylse_dom_sf"/>
</dbReference>
<dbReference type="RefSeq" id="XP_009829079.1">
    <property type="nucleotide sequence ID" value="XM_009830777.1"/>
</dbReference>
<gene>
    <name evidence="18" type="ORF">H257_05798</name>
</gene>
<dbReference type="PANTHER" id="PTHR10625:SF5">
    <property type="entry name" value="HISTONE DEACETYLASE"/>
    <property type="match status" value="1"/>
</dbReference>
<evidence type="ECO:0000256" key="14">
    <source>
        <dbReference type="PROSITE-ProRule" id="PRU00146"/>
    </source>
</evidence>
<dbReference type="GO" id="GO:0141221">
    <property type="term" value="F:histone deacetylase activity, hydrolytic mechanism"/>
    <property type="evidence" value="ECO:0007669"/>
    <property type="project" value="UniProtKB-EC"/>
</dbReference>
<evidence type="ECO:0000256" key="13">
    <source>
        <dbReference type="ARBA" id="ARBA00023242"/>
    </source>
</evidence>
<dbReference type="GO" id="GO:0000118">
    <property type="term" value="C:histone deacetylase complex"/>
    <property type="evidence" value="ECO:0007669"/>
    <property type="project" value="TreeGrafter"/>
</dbReference>
<keyword evidence="11" id="KW-0238">DNA-binding</keyword>
<dbReference type="InterPro" id="IPR019787">
    <property type="entry name" value="Znf_PHD-finger"/>
</dbReference>
<evidence type="ECO:0000256" key="6">
    <source>
        <dbReference type="ARBA" id="ARBA00022771"/>
    </source>
</evidence>
<dbReference type="STRING" id="112090.W4GPF7"/>
<keyword evidence="9" id="KW-0156">Chromatin regulator</keyword>
<dbReference type="CDD" id="cd11599">
    <property type="entry name" value="HDAC_classII_2"/>
    <property type="match status" value="1"/>
</dbReference>
<reference evidence="18" key="1">
    <citation type="submission" date="2013-12" db="EMBL/GenBank/DDBJ databases">
        <title>The Genome Sequence of Aphanomyces astaci APO3.</title>
        <authorList>
            <consortium name="The Broad Institute Genomics Platform"/>
            <person name="Russ C."/>
            <person name="Tyler B."/>
            <person name="van West P."/>
            <person name="Dieguez-Uribeondo J."/>
            <person name="Young S.K."/>
            <person name="Zeng Q."/>
            <person name="Gargeya S."/>
            <person name="Fitzgerald M."/>
            <person name="Abouelleil A."/>
            <person name="Alvarado L."/>
            <person name="Chapman S.B."/>
            <person name="Gainer-Dewar J."/>
            <person name="Goldberg J."/>
            <person name="Griggs A."/>
            <person name="Gujja S."/>
            <person name="Hansen M."/>
            <person name="Howarth C."/>
            <person name="Imamovic A."/>
            <person name="Ireland A."/>
            <person name="Larimer J."/>
            <person name="McCowan C."/>
            <person name="Murphy C."/>
            <person name="Pearson M."/>
            <person name="Poon T.W."/>
            <person name="Priest M."/>
            <person name="Roberts A."/>
            <person name="Saif S."/>
            <person name="Shea T."/>
            <person name="Sykes S."/>
            <person name="Wortman J."/>
            <person name="Nusbaum C."/>
            <person name="Birren B."/>
        </authorList>
    </citation>
    <scope>NUCLEOTIDE SEQUENCE [LARGE SCALE GENOMIC DNA]</scope>
    <source>
        <strain evidence="18">APO3</strain>
    </source>
</reference>
<accession>W4GPF7</accession>
<evidence type="ECO:0000256" key="9">
    <source>
        <dbReference type="ARBA" id="ARBA00022853"/>
    </source>
</evidence>